<feature type="region of interest" description="Disordered" evidence="1">
    <location>
        <begin position="622"/>
        <end position="642"/>
    </location>
</feature>
<organism evidence="2 3">
    <name type="scientific">Obba rivulosa</name>
    <dbReference type="NCBI Taxonomy" id="1052685"/>
    <lineage>
        <taxon>Eukaryota</taxon>
        <taxon>Fungi</taxon>
        <taxon>Dikarya</taxon>
        <taxon>Basidiomycota</taxon>
        <taxon>Agaricomycotina</taxon>
        <taxon>Agaricomycetes</taxon>
        <taxon>Polyporales</taxon>
        <taxon>Gelatoporiaceae</taxon>
        <taxon>Obba</taxon>
    </lineage>
</organism>
<evidence type="ECO:0000313" key="3">
    <source>
        <dbReference type="Proteomes" id="UP000250043"/>
    </source>
</evidence>
<dbReference type="AlphaFoldDB" id="A0A8E2ASQ5"/>
<accession>A0A8E2ASQ5</accession>
<name>A0A8E2ASQ5_9APHY</name>
<proteinExistence type="predicted"/>
<reference evidence="2 3" key="1">
    <citation type="submission" date="2016-07" db="EMBL/GenBank/DDBJ databases">
        <title>Draft genome of the white-rot fungus Obba rivulosa 3A-2.</title>
        <authorList>
            <consortium name="DOE Joint Genome Institute"/>
            <person name="Miettinen O."/>
            <person name="Riley R."/>
            <person name="Acob R."/>
            <person name="Barry K."/>
            <person name="Cullen D."/>
            <person name="De Vries R."/>
            <person name="Hainaut M."/>
            <person name="Hatakka A."/>
            <person name="Henrissat B."/>
            <person name="Hilden K."/>
            <person name="Kuo R."/>
            <person name="Labutti K."/>
            <person name="Lipzen A."/>
            <person name="Makela M.R."/>
            <person name="Sandor L."/>
            <person name="Spatafora J.W."/>
            <person name="Grigoriev I.V."/>
            <person name="Hibbett D.S."/>
        </authorList>
    </citation>
    <scope>NUCLEOTIDE SEQUENCE [LARGE SCALE GENOMIC DNA]</scope>
    <source>
        <strain evidence="2 3">3A-2</strain>
    </source>
</reference>
<evidence type="ECO:0000313" key="2">
    <source>
        <dbReference type="EMBL" id="OCH87437.1"/>
    </source>
</evidence>
<gene>
    <name evidence="2" type="ORF">OBBRIDRAFT_155690</name>
</gene>
<evidence type="ECO:0000256" key="1">
    <source>
        <dbReference type="SAM" id="MobiDB-lite"/>
    </source>
</evidence>
<protein>
    <submittedName>
        <fullName evidence="2">Uncharacterized protein</fullName>
    </submittedName>
</protein>
<dbReference type="Proteomes" id="UP000250043">
    <property type="component" value="Unassembled WGS sequence"/>
</dbReference>
<dbReference type="EMBL" id="KV722485">
    <property type="protein sequence ID" value="OCH87437.1"/>
    <property type="molecule type" value="Genomic_DNA"/>
</dbReference>
<sequence length="642" mass="73244">MNKCAVKPSFAAFLANPVMDSEIPAFQFQNGVHISGFSHDGELSEFKVKTQYSDSIRAFKIPIFTIAEPEDGSYIPPKDRLILLGRTQVNTTQYRNSFMFEGDFRKRALAENATFHEDKKAVEEGNAPFQYWLYQEDTGTLTRAELTDTLSNNVYSMAMRLESAWRAAWHARLARVSDLYKTPSSRWSVSARFFKPEKLDYGIVLQPGTWGEGGRLVEVGLMEDLVKQFIPAAYAEHVTVAEHVDWNEYVEISRHPFGFYTTYIHRLSLRRWEAELCRYGKGQVDGIWRRQPTEDDRKSLADVEVRLVNSWDDWLKFALENTSQRIFVRVLQGVNYSDEALAMMDCISPEMLNIIKQCRALSTEQRFKIENFFLFGQKLAGAPKDLKGMTDVVSALKTTNRSVIKELLLRDPVEVSTITVGTTQKLLGTVREKRKKSQKTVMFDVSASEIAKVLWKPLAEPGHKVPIVAEWLHRSAFSFGGLGFPGDWEVLDAQSSQHGKNLVFGTSEANTHMLRYESAIKDAIVLTRQVYPDSEFDVNTSLMSLDGNEPYSAWYSPYMDYYYSIERKEQKASATGLVYSLGRFGGDKRFDLFSRYRPFLFESQIDGALMKALGKRIATEAGVAEPKKRQRSSDDVDDWDSE</sequence>
<dbReference type="OrthoDB" id="3219467at2759"/>
<keyword evidence="3" id="KW-1185">Reference proteome</keyword>
<feature type="compositionally biased region" description="Basic and acidic residues" evidence="1">
    <location>
        <begin position="625"/>
        <end position="634"/>
    </location>
</feature>